<dbReference type="Proteomes" id="UP000230052">
    <property type="component" value="Unassembled WGS sequence"/>
</dbReference>
<dbReference type="EMBL" id="PEWV01000005">
    <property type="protein sequence ID" value="PIU42429.1"/>
    <property type="molecule type" value="Genomic_DNA"/>
</dbReference>
<feature type="transmembrane region" description="Helical" evidence="1">
    <location>
        <begin position="49"/>
        <end position="70"/>
    </location>
</feature>
<protein>
    <submittedName>
        <fullName evidence="2">Uncharacterized protein</fullName>
    </submittedName>
</protein>
<accession>A0A2J0KXD2</accession>
<feature type="transmembrane region" description="Helical" evidence="1">
    <location>
        <begin position="82"/>
        <end position="102"/>
    </location>
</feature>
<feature type="transmembrane region" description="Helical" evidence="1">
    <location>
        <begin position="20"/>
        <end position="42"/>
    </location>
</feature>
<keyword evidence="1" id="KW-0812">Transmembrane</keyword>
<gene>
    <name evidence="2" type="ORF">COS99_00265</name>
</gene>
<keyword evidence="1" id="KW-0472">Membrane</keyword>
<dbReference type="AlphaFoldDB" id="A0A2J0KXD2"/>
<dbReference type="InterPro" id="IPR058286">
    <property type="entry name" value="DUF7980"/>
</dbReference>
<reference evidence="2 3" key="1">
    <citation type="submission" date="2017-09" db="EMBL/GenBank/DDBJ databases">
        <title>Depth-based differentiation of microbial function through sediment-hosted aquifers and enrichment of novel symbionts in the deep terrestrial subsurface.</title>
        <authorList>
            <person name="Probst A.J."/>
            <person name="Ladd B."/>
            <person name="Jarett J.K."/>
            <person name="Geller-Mcgrath D.E."/>
            <person name="Sieber C.M."/>
            <person name="Emerson J.B."/>
            <person name="Anantharaman K."/>
            <person name="Thomas B.C."/>
            <person name="Malmstrom R."/>
            <person name="Stieglmeier M."/>
            <person name="Klingl A."/>
            <person name="Woyke T."/>
            <person name="Ryan C.M."/>
            <person name="Banfield J.F."/>
        </authorList>
    </citation>
    <scope>NUCLEOTIDE SEQUENCE [LARGE SCALE GENOMIC DNA]</scope>
    <source>
        <strain evidence="2">CG07_land_8_20_14_0_80_42_15</strain>
    </source>
</reference>
<proteinExistence type="predicted"/>
<name>A0A2J0KXD2_9BACT</name>
<dbReference type="Pfam" id="PF25937">
    <property type="entry name" value="DUF7980"/>
    <property type="match status" value="1"/>
</dbReference>
<evidence type="ECO:0000256" key="1">
    <source>
        <dbReference type="SAM" id="Phobius"/>
    </source>
</evidence>
<evidence type="ECO:0000313" key="3">
    <source>
        <dbReference type="Proteomes" id="UP000230052"/>
    </source>
</evidence>
<sequence>MKEFLKGAAFLVGWVLSPLTWWNDAFVNIPLSYLIANIVFYCAHIPLGWTLLIGIYWFTNILGLCLMYLSGRSVIVSSRHKIKATVFLIVFTIIFTVIAVHLEKRGKLMPIGVFFGKPCATKTK</sequence>
<evidence type="ECO:0000313" key="2">
    <source>
        <dbReference type="EMBL" id="PIU42429.1"/>
    </source>
</evidence>
<comment type="caution">
    <text evidence="2">The sequence shown here is derived from an EMBL/GenBank/DDBJ whole genome shotgun (WGS) entry which is preliminary data.</text>
</comment>
<keyword evidence="1" id="KW-1133">Transmembrane helix</keyword>
<organism evidence="2 3">
    <name type="scientific">Candidatus Aquitaenariimonas noxiae</name>
    <dbReference type="NCBI Taxonomy" id="1974741"/>
    <lineage>
        <taxon>Bacteria</taxon>
        <taxon>Pseudomonadati</taxon>
        <taxon>Candidatus Omnitrophota</taxon>
        <taxon>Candidatus Aquitaenariimonas</taxon>
    </lineage>
</organism>